<organism evidence="3 4">
    <name type="scientific">Lasiosphaeria ovina</name>
    <dbReference type="NCBI Taxonomy" id="92902"/>
    <lineage>
        <taxon>Eukaryota</taxon>
        <taxon>Fungi</taxon>
        <taxon>Dikarya</taxon>
        <taxon>Ascomycota</taxon>
        <taxon>Pezizomycotina</taxon>
        <taxon>Sordariomycetes</taxon>
        <taxon>Sordariomycetidae</taxon>
        <taxon>Sordariales</taxon>
        <taxon>Lasiosphaeriaceae</taxon>
        <taxon>Lasiosphaeria</taxon>
    </lineage>
</organism>
<evidence type="ECO:0000313" key="3">
    <source>
        <dbReference type="EMBL" id="KAK3365466.1"/>
    </source>
</evidence>
<keyword evidence="2" id="KW-1133">Transmembrane helix</keyword>
<sequence length="506" mass="56623">MKLYFCIEYSEATSRWPQVVRLPPGPVNPRLRSVLIKNIIRCQLNQQCHAHSNQPQTAPSMSHRLRTWTLNTNRGKYPAAHDSHSVARDLLKDVFPGDTEHLLVWYVPWILCKLSSCTPPLEDVFSSRQSSTSTSAAAGSPSSGDSLRVLASVASFIIEKGPQVSIDAIASLLAPANNTISEARDDVTTTKLNSVFSLLSWLTFIYEPAPSGPSEQIFRIIVGSDGPGIQYFSLSRPHTDKKRKLPYFLKGFGMLLPSRQPGGQLSGEDRNASSGVGKVQPRPLSPHVFNMKVLQSIGYFKVHWTENLPSHLHLNAECDTVSIFKFPSYCLASIPSSSSSAGTTTRTITRSVLHSCATDSDEANWLREWEVTEYLSEVLQSYRLLFGQNKASRDLFQKIKPSAAFAFAYDPLLDELCSSPHPVGHLVDREAYPLLPTFPFLGGRIQELQNQLDARKPRTWGDLWRDRRDSAQWMTFWTVLIFGGIGITLNLLSFIVGFLQLWRQWG</sequence>
<protein>
    <recommendedName>
        <fullName evidence="5">Transmembrane protein</fullName>
    </recommendedName>
</protein>
<keyword evidence="2" id="KW-0472">Membrane</keyword>
<accession>A0AAE0JW00</accession>
<reference evidence="3" key="2">
    <citation type="submission" date="2023-06" db="EMBL/GenBank/DDBJ databases">
        <authorList>
            <consortium name="Lawrence Berkeley National Laboratory"/>
            <person name="Haridas S."/>
            <person name="Hensen N."/>
            <person name="Bonometti L."/>
            <person name="Westerberg I."/>
            <person name="Brannstrom I.O."/>
            <person name="Guillou S."/>
            <person name="Cros-Aarteil S."/>
            <person name="Calhoun S."/>
            <person name="Kuo A."/>
            <person name="Mondo S."/>
            <person name="Pangilinan J."/>
            <person name="Riley R."/>
            <person name="Labutti K."/>
            <person name="Andreopoulos B."/>
            <person name="Lipzen A."/>
            <person name="Chen C."/>
            <person name="Yanf M."/>
            <person name="Daum C."/>
            <person name="Ng V."/>
            <person name="Clum A."/>
            <person name="Steindorff A."/>
            <person name="Ohm R."/>
            <person name="Martin F."/>
            <person name="Silar P."/>
            <person name="Natvig D."/>
            <person name="Lalanne C."/>
            <person name="Gautier V."/>
            <person name="Ament-Velasquez S.L."/>
            <person name="Kruys A."/>
            <person name="Hutchinson M.I."/>
            <person name="Powell A.J."/>
            <person name="Barry K."/>
            <person name="Miller A.N."/>
            <person name="Grigoriev I.V."/>
            <person name="Debuchy R."/>
            <person name="Gladieux P."/>
            <person name="Thoren M.H."/>
            <person name="Johannesson H."/>
        </authorList>
    </citation>
    <scope>NUCLEOTIDE SEQUENCE</scope>
    <source>
        <strain evidence="3">CBS 958.72</strain>
    </source>
</reference>
<feature type="transmembrane region" description="Helical" evidence="2">
    <location>
        <begin position="476"/>
        <end position="502"/>
    </location>
</feature>
<dbReference type="AlphaFoldDB" id="A0AAE0JW00"/>
<dbReference type="Proteomes" id="UP001287356">
    <property type="component" value="Unassembled WGS sequence"/>
</dbReference>
<reference evidence="3" key="1">
    <citation type="journal article" date="2023" name="Mol. Phylogenet. Evol.">
        <title>Genome-scale phylogeny and comparative genomics of the fungal order Sordariales.</title>
        <authorList>
            <person name="Hensen N."/>
            <person name="Bonometti L."/>
            <person name="Westerberg I."/>
            <person name="Brannstrom I.O."/>
            <person name="Guillou S."/>
            <person name="Cros-Aarteil S."/>
            <person name="Calhoun S."/>
            <person name="Haridas S."/>
            <person name="Kuo A."/>
            <person name="Mondo S."/>
            <person name="Pangilinan J."/>
            <person name="Riley R."/>
            <person name="LaButti K."/>
            <person name="Andreopoulos B."/>
            <person name="Lipzen A."/>
            <person name="Chen C."/>
            <person name="Yan M."/>
            <person name="Daum C."/>
            <person name="Ng V."/>
            <person name="Clum A."/>
            <person name="Steindorff A."/>
            <person name="Ohm R.A."/>
            <person name="Martin F."/>
            <person name="Silar P."/>
            <person name="Natvig D.O."/>
            <person name="Lalanne C."/>
            <person name="Gautier V."/>
            <person name="Ament-Velasquez S.L."/>
            <person name="Kruys A."/>
            <person name="Hutchinson M.I."/>
            <person name="Powell A.J."/>
            <person name="Barry K."/>
            <person name="Miller A.N."/>
            <person name="Grigoriev I.V."/>
            <person name="Debuchy R."/>
            <person name="Gladieux P."/>
            <person name="Hiltunen Thoren M."/>
            <person name="Johannesson H."/>
        </authorList>
    </citation>
    <scope>NUCLEOTIDE SEQUENCE</scope>
    <source>
        <strain evidence="3">CBS 958.72</strain>
    </source>
</reference>
<keyword evidence="4" id="KW-1185">Reference proteome</keyword>
<gene>
    <name evidence="3" type="ORF">B0T24DRAFT_635918</name>
</gene>
<comment type="caution">
    <text evidence="3">The sequence shown here is derived from an EMBL/GenBank/DDBJ whole genome shotgun (WGS) entry which is preliminary data.</text>
</comment>
<evidence type="ECO:0000256" key="2">
    <source>
        <dbReference type="SAM" id="Phobius"/>
    </source>
</evidence>
<evidence type="ECO:0008006" key="5">
    <source>
        <dbReference type="Google" id="ProtNLM"/>
    </source>
</evidence>
<feature type="region of interest" description="Disordered" evidence="1">
    <location>
        <begin position="260"/>
        <end position="279"/>
    </location>
</feature>
<evidence type="ECO:0000256" key="1">
    <source>
        <dbReference type="SAM" id="MobiDB-lite"/>
    </source>
</evidence>
<dbReference type="EMBL" id="JAULSN010000008">
    <property type="protein sequence ID" value="KAK3365466.1"/>
    <property type="molecule type" value="Genomic_DNA"/>
</dbReference>
<proteinExistence type="predicted"/>
<evidence type="ECO:0000313" key="4">
    <source>
        <dbReference type="Proteomes" id="UP001287356"/>
    </source>
</evidence>
<keyword evidence="2" id="KW-0812">Transmembrane</keyword>
<name>A0AAE0JW00_9PEZI</name>